<keyword evidence="2" id="KW-1133">Transmembrane helix</keyword>
<feature type="transmembrane region" description="Helical" evidence="2">
    <location>
        <begin position="20"/>
        <end position="43"/>
    </location>
</feature>
<accession>A0A0C2MPV8</accession>
<keyword evidence="5" id="KW-1185">Reference proteome</keyword>
<feature type="transmembrane region" description="Helical" evidence="2">
    <location>
        <begin position="104"/>
        <end position="123"/>
    </location>
</feature>
<evidence type="ECO:0000259" key="3">
    <source>
        <dbReference type="PROSITE" id="PS50850"/>
    </source>
</evidence>
<dbReference type="Gene3D" id="1.20.1250.20">
    <property type="entry name" value="MFS general substrate transporter like domains"/>
    <property type="match status" value="1"/>
</dbReference>
<dbReference type="Proteomes" id="UP000031668">
    <property type="component" value="Unassembled WGS sequence"/>
</dbReference>
<gene>
    <name evidence="4" type="ORF">RF11_06187</name>
</gene>
<reference evidence="4 5" key="1">
    <citation type="journal article" date="2014" name="Genome Biol. Evol.">
        <title>The genome of the myxosporean Thelohanellus kitauei shows adaptations to nutrient acquisition within its fish host.</title>
        <authorList>
            <person name="Yang Y."/>
            <person name="Xiong J."/>
            <person name="Zhou Z."/>
            <person name="Huo F."/>
            <person name="Miao W."/>
            <person name="Ran C."/>
            <person name="Liu Y."/>
            <person name="Zhang J."/>
            <person name="Feng J."/>
            <person name="Wang M."/>
            <person name="Wang M."/>
            <person name="Wang L."/>
            <person name="Yao B."/>
        </authorList>
    </citation>
    <scope>NUCLEOTIDE SEQUENCE [LARGE SCALE GENOMIC DNA]</scope>
    <source>
        <strain evidence="4">Wuqing</strain>
    </source>
</reference>
<evidence type="ECO:0000256" key="1">
    <source>
        <dbReference type="ARBA" id="ARBA00004141"/>
    </source>
</evidence>
<comment type="caution">
    <text evidence="4">The sequence shown here is derived from an EMBL/GenBank/DDBJ whole genome shotgun (WGS) entry which is preliminary data.</text>
</comment>
<protein>
    <recommendedName>
        <fullName evidence="3">Major facilitator superfamily (MFS) profile domain-containing protein</fullName>
    </recommendedName>
</protein>
<feature type="transmembrane region" description="Helical" evidence="2">
    <location>
        <begin position="271"/>
        <end position="292"/>
    </location>
</feature>
<evidence type="ECO:0000313" key="5">
    <source>
        <dbReference type="Proteomes" id="UP000031668"/>
    </source>
</evidence>
<dbReference type="InterPro" id="IPR036259">
    <property type="entry name" value="MFS_trans_sf"/>
</dbReference>
<evidence type="ECO:0000256" key="2">
    <source>
        <dbReference type="SAM" id="Phobius"/>
    </source>
</evidence>
<name>A0A0C2MPV8_THEKT</name>
<dbReference type="GO" id="GO:0022857">
    <property type="term" value="F:transmembrane transporter activity"/>
    <property type="evidence" value="ECO:0007669"/>
    <property type="project" value="InterPro"/>
</dbReference>
<dbReference type="AlphaFoldDB" id="A0A0C2MPV8"/>
<dbReference type="PANTHER" id="PTHR23528:SF1">
    <property type="entry name" value="MAJOR FACILITATOR SUPERFAMILY (MFS) PROFILE DOMAIN-CONTAINING PROTEIN"/>
    <property type="match status" value="1"/>
</dbReference>
<evidence type="ECO:0000313" key="4">
    <source>
        <dbReference type="EMBL" id="KII63651.1"/>
    </source>
</evidence>
<sequence>MLAERVSSESRGYRLLTQGFASGLMGSMALVGNMVGATSGVLLNFLSVMQVYSVLCTINIVCLLVAVLICTENFDSYHKIIVDPSFVTVLNSFWKPFMDYNFRWVFLTRFLMQQGVSTVTAFLEYWIEDMVNIPRCWSSEAGLTFVLLPMLLTSAIFSLLIGHVSDRIKKRKGLIIYSCLLMSCCSLLLAFSPELNRFYIGIISSVLFGIGYGSYTSVDFALIMDVIENSDDKATDLAVWHQAMVLPSCIATPLGGIIVDGFQRIDCKIGLGYILVYCVASAYFILGGLFVLRLKNIS</sequence>
<feature type="transmembrane region" description="Helical" evidence="2">
    <location>
        <begin position="239"/>
        <end position="259"/>
    </location>
</feature>
<dbReference type="GO" id="GO:0016020">
    <property type="term" value="C:membrane"/>
    <property type="evidence" value="ECO:0007669"/>
    <property type="project" value="UniProtKB-SubCell"/>
</dbReference>
<dbReference type="Pfam" id="PF07690">
    <property type="entry name" value="MFS_1"/>
    <property type="match status" value="1"/>
</dbReference>
<dbReference type="PANTHER" id="PTHR23528">
    <property type="match status" value="1"/>
</dbReference>
<comment type="subcellular location">
    <subcellularLocation>
        <location evidence="1">Membrane</location>
        <topology evidence="1">Multi-pass membrane protein</topology>
    </subcellularLocation>
</comment>
<feature type="transmembrane region" description="Helical" evidence="2">
    <location>
        <begin position="49"/>
        <end position="70"/>
    </location>
</feature>
<dbReference type="PROSITE" id="PS50850">
    <property type="entry name" value="MFS"/>
    <property type="match status" value="1"/>
</dbReference>
<keyword evidence="2" id="KW-0472">Membrane</keyword>
<dbReference type="OrthoDB" id="28755at2759"/>
<feature type="transmembrane region" description="Helical" evidence="2">
    <location>
        <begin position="198"/>
        <end position="218"/>
    </location>
</feature>
<keyword evidence="2" id="KW-0812">Transmembrane</keyword>
<proteinExistence type="predicted"/>
<dbReference type="OMA" id="WAWLTRF"/>
<feature type="transmembrane region" description="Helical" evidence="2">
    <location>
        <begin position="143"/>
        <end position="162"/>
    </location>
</feature>
<dbReference type="InterPro" id="IPR011701">
    <property type="entry name" value="MFS"/>
</dbReference>
<feature type="domain" description="Major facilitator superfamily (MFS) profile" evidence="3">
    <location>
        <begin position="101"/>
        <end position="298"/>
    </location>
</feature>
<feature type="transmembrane region" description="Helical" evidence="2">
    <location>
        <begin position="174"/>
        <end position="192"/>
    </location>
</feature>
<dbReference type="InterPro" id="IPR020846">
    <property type="entry name" value="MFS_dom"/>
</dbReference>
<dbReference type="SUPFAM" id="SSF103473">
    <property type="entry name" value="MFS general substrate transporter"/>
    <property type="match status" value="1"/>
</dbReference>
<dbReference type="EMBL" id="JWZT01004623">
    <property type="protein sequence ID" value="KII63651.1"/>
    <property type="molecule type" value="Genomic_DNA"/>
</dbReference>
<organism evidence="4 5">
    <name type="scientific">Thelohanellus kitauei</name>
    <name type="common">Myxosporean</name>
    <dbReference type="NCBI Taxonomy" id="669202"/>
    <lineage>
        <taxon>Eukaryota</taxon>
        <taxon>Metazoa</taxon>
        <taxon>Cnidaria</taxon>
        <taxon>Myxozoa</taxon>
        <taxon>Myxosporea</taxon>
        <taxon>Bivalvulida</taxon>
        <taxon>Platysporina</taxon>
        <taxon>Myxobolidae</taxon>
        <taxon>Thelohanellus</taxon>
    </lineage>
</organism>